<name>A0A1T5MR64_9FIRM</name>
<keyword evidence="3" id="KW-1185">Reference proteome</keyword>
<dbReference type="Pfam" id="PF13335">
    <property type="entry name" value="Mg_chelatase_C"/>
    <property type="match status" value="1"/>
</dbReference>
<evidence type="ECO:0000259" key="1">
    <source>
        <dbReference type="Pfam" id="PF13335"/>
    </source>
</evidence>
<organism evidence="2 3">
    <name type="scientific">Maledivibacter halophilus</name>
    <dbReference type="NCBI Taxonomy" id="36842"/>
    <lineage>
        <taxon>Bacteria</taxon>
        <taxon>Bacillati</taxon>
        <taxon>Bacillota</taxon>
        <taxon>Clostridia</taxon>
        <taxon>Peptostreptococcales</taxon>
        <taxon>Caminicellaceae</taxon>
        <taxon>Maledivibacter</taxon>
    </lineage>
</organism>
<dbReference type="PANTHER" id="PTHR32039:SF7">
    <property type="entry name" value="COMPETENCE PROTEIN COMM"/>
    <property type="match status" value="1"/>
</dbReference>
<proteinExistence type="predicted"/>
<feature type="domain" description="Mg chelatase-related protein C-terminal" evidence="1">
    <location>
        <begin position="20"/>
        <end position="115"/>
    </location>
</feature>
<evidence type="ECO:0000313" key="2">
    <source>
        <dbReference type="EMBL" id="SKC90388.1"/>
    </source>
</evidence>
<dbReference type="AlphaFoldDB" id="A0A1T5MR64"/>
<dbReference type="Proteomes" id="UP000190285">
    <property type="component" value="Unassembled WGS sequence"/>
</dbReference>
<reference evidence="3" key="1">
    <citation type="submission" date="2017-02" db="EMBL/GenBank/DDBJ databases">
        <authorList>
            <person name="Varghese N."/>
            <person name="Submissions S."/>
        </authorList>
    </citation>
    <scope>NUCLEOTIDE SEQUENCE [LARGE SCALE GENOMIC DNA]</scope>
    <source>
        <strain evidence="3">M1</strain>
    </source>
</reference>
<dbReference type="InterPro" id="IPR027417">
    <property type="entry name" value="P-loop_NTPase"/>
</dbReference>
<dbReference type="Gene3D" id="3.40.50.300">
    <property type="entry name" value="P-loop containing nucleotide triphosphate hydrolases"/>
    <property type="match status" value="1"/>
</dbReference>
<dbReference type="STRING" id="36842.SAMN02194393_05151"/>
<sequence length="124" mass="14649">MHIEVFPVEYKELAGKTINRSSEEIKRNVDKARKVQIRRYANETARYNSQLTPKLTKKYCKLGKSESQLLEKAFKKLRLSARSYNKIIKLSRTIADLDNSEDIELRHLSEAIQYRSLDKNFWNV</sequence>
<dbReference type="InterPro" id="IPR045006">
    <property type="entry name" value="CHLI-like"/>
</dbReference>
<dbReference type="InterPro" id="IPR025158">
    <property type="entry name" value="Mg_chelat-rel_C"/>
</dbReference>
<protein>
    <submittedName>
        <fullName evidence="2">Predicted ATPase with chaperone activity</fullName>
    </submittedName>
</protein>
<accession>A0A1T5MR64</accession>
<dbReference type="EMBL" id="FUZT01000022">
    <property type="protein sequence ID" value="SKC90388.1"/>
    <property type="molecule type" value="Genomic_DNA"/>
</dbReference>
<evidence type="ECO:0000313" key="3">
    <source>
        <dbReference type="Proteomes" id="UP000190285"/>
    </source>
</evidence>
<gene>
    <name evidence="2" type="ORF">SAMN02194393_05151</name>
</gene>
<dbReference type="PANTHER" id="PTHR32039">
    <property type="entry name" value="MAGNESIUM-CHELATASE SUBUNIT CHLI"/>
    <property type="match status" value="1"/>
</dbReference>